<dbReference type="PROSITE" id="PS51898">
    <property type="entry name" value="TYR_RECOMBINASE"/>
    <property type="match status" value="1"/>
</dbReference>
<dbReference type="EMBL" id="JBIGIB010000002">
    <property type="protein sequence ID" value="MFG6466842.1"/>
    <property type="molecule type" value="Genomic_DNA"/>
</dbReference>
<dbReference type="CDD" id="cd00801">
    <property type="entry name" value="INT_P4_C"/>
    <property type="match status" value="1"/>
</dbReference>
<dbReference type="PANTHER" id="PTHR30629:SF2">
    <property type="entry name" value="PROPHAGE INTEGRASE INTS-RELATED"/>
    <property type="match status" value="1"/>
</dbReference>
<dbReference type="InterPro" id="IPR013762">
    <property type="entry name" value="Integrase-like_cat_sf"/>
</dbReference>
<evidence type="ECO:0000313" key="9">
    <source>
        <dbReference type="Proteomes" id="UP001606303"/>
    </source>
</evidence>
<dbReference type="InterPro" id="IPR050808">
    <property type="entry name" value="Phage_Integrase"/>
</dbReference>
<keyword evidence="2" id="KW-0229">DNA integration</keyword>
<dbReference type="InterPro" id="IPR038488">
    <property type="entry name" value="Integrase_DNA-bd_sf"/>
</dbReference>
<dbReference type="PROSITE" id="PS51900">
    <property type="entry name" value="CB"/>
    <property type="match status" value="1"/>
</dbReference>
<reference evidence="8 9" key="1">
    <citation type="submission" date="2024-08" db="EMBL/GenBank/DDBJ databases">
        <authorList>
            <person name="Lu H."/>
        </authorList>
    </citation>
    <scope>NUCLEOTIDE SEQUENCE [LARGE SCALE GENOMIC DNA]</scope>
    <source>
        <strain evidence="8 9">BYS87W</strain>
    </source>
</reference>
<feature type="domain" description="Core-binding (CB)" evidence="7">
    <location>
        <begin position="118"/>
        <end position="200"/>
    </location>
</feature>
<dbReference type="SUPFAM" id="SSF56349">
    <property type="entry name" value="DNA breaking-rejoining enzymes"/>
    <property type="match status" value="1"/>
</dbReference>
<comment type="caution">
    <text evidence="8">The sequence shown here is derived from an EMBL/GenBank/DDBJ whole genome shotgun (WGS) entry which is preliminary data.</text>
</comment>
<dbReference type="InterPro" id="IPR025166">
    <property type="entry name" value="Integrase_DNA_bind_dom"/>
</dbReference>
<keyword evidence="9" id="KW-1185">Reference proteome</keyword>
<dbReference type="Gene3D" id="1.10.150.130">
    <property type="match status" value="1"/>
</dbReference>
<dbReference type="PANTHER" id="PTHR30629">
    <property type="entry name" value="PROPHAGE INTEGRASE"/>
    <property type="match status" value="1"/>
</dbReference>
<gene>
    <name evidence="8" type="ORF">ACG01O_09510</name>
</gene>
<comment type="similarity">
    <text evidence="1">Belongs to the 'phage' integrase family.</text>
</comment>
<evidence type="ECO:0000256" key="2">
    <source>
        <dbReference type="ARBA" id="ARBA00022908"/>
    </source>
</evidence>
<accession>A0ABW7GXY3</accession>
<organism evidence="8 9">
    <name type="scientific">Pelomonas baiyunensis</name>
    <dbReference type="NCBI Taxonomy" id="3299026"/>
    <lineage>
        <taxon>Bacteria</taxon>
        <taxon>Pseudomonadati</taxon>
        <taxon>Pseudomonadota</taxon>
        <taxon>Betaproteobacteria</taxon>
        <taxon>Burkholderiales</taxon>
        <taxon>Sphaerotilaceae</taxon>
        <taxon>Roseateles</taxon>
    </lineage>
</organism>
<sequence length="440" mass="48409">MAGIEKLSDKAIQAAIKLVAAAGKAKTIGDGGGLVLEVQPSGAGWWRLRYTFDSKPNRLSFGTYPEVTLAAARQRRREALALIASGTDPSDKRKADKDAKARKVEAARLTDAGLPLPGTFEYVAREWLSTVHEAKVSAGHAERTRIRLEQDAFPWIGKRPIAEVEAPELLQCLRRIEARGAIETAHRVKDACGQVFRYGIATGDCTRNPAADLRDALRPVQSRHHAAITDPKQVGKLMRDISEYRGQPVTRAALLLSALLLLRPGELRHIEWAWLDIEGATLTVPGATMKRTKADKADGPPHVVPLASQAVKLFKELHPLTGHSRYAFPALTSSQRCMSENTVRSGLRRMGYGNDDMTAHGFRATARTMIAERLHIAPEVIEAQLAHAVADSLGRAYNRTQYLDQRRTMMQAWADYLDRLRDGAEVIAFPVAEAQLQGSI</sequence>
<dbReference type="InterPro" id="IPR002104">
    <property type="entry name" value="Integrase_catalytic"/>
</dbReference>
<dbReference type="InterPro" id="IPR010998">
    <property type="entry name" value="Integrase_recombinase_N"/>
</dbReference>
<proteinExistence type="inferred from homology"/>
<dbReference type="Gene3D" id="3.30.160.390">
    <property type="entry name" value="Integrase, DNA-binding domain"/>
    <property type="match status" value="1"/>
</dbReference>
<keyword evidence="3 5" id="KW-0238">DNA-binding</keyword>
<evidence type="ECO:0000259" key="7">
    <source>
        <dbReference type="PROSITE" id="PS51900"/>
    </source>
</evidence>
<evidence type="ECO:0000256" key="4">
    <source>
        <dbReference type="ARBA" id="ARBA00023172"/>
    </source>
</evidence>
<evidence type="ECO:0000259" key="6">
    <source>
        <dbReference type="PROSITE" id="PS51898"/>
    </source>
</evidence>
<dbReference type="Pfam" id="PF22022">
    <property type="entry name" value="Phage_int_M"/>
    <property type="match status" value="1"/>
</dbReference>
<keyword evidence="4" id="KW-0233">DNA recombination</keyword>
<dbReference type="RefSeq" id="WP_394383846.1">
    <property type="nucleotide sequence ID" value="NZ_JBIGIB010000002.1"/>
</dbReference>
<feature type="domain" description="Tyr recombinase" evidence="6">
    <location>
        <begin position="224"/>
        <end position="410"/>
    </location>
</feature>
<evidence type="ECO:0000313" key="8">
    <source>
        <dbReference type="EMBL" id="MFG6466842.1"/>
    </source>
</evidence>
<evidence type="ECO:0000256" key="3">
    <source>
        <dbReference type="ARBA" id="ARBA00023125"/>
    </source>
</evidence>
<dbReference type="Proteomes" id="UP001606303">
    <property type="component" value="Unassembled WGS sequence"/>
</dbReference>
<dbReference type="InterPro" id="IPR044068">
    <property type="entry name" value="CB"/>
</dbReference>
<protein>
    <submittedName>
        <fullName evidence="8">Tyrosine-type recombinase/integrase</fullName>
    </submittedName>
</protein>
<name>A0ABW7GXY3_9BURK</name>
<dbReference type="Pfam" id="PF13356">
    <property type="entry name" value="Arm-DNA-bind_3"/>
    <property type="match status" value="1"/>
</dbReference>
<evidence type="ECO:0000256" key="5">
    <source>
        <dbReference type="PROSITE-ProRule" id="PRU01248"/>
    </source>
</evidence>
<dbReference type="Gene3D" id="1.10.443.10">
    <property type="entry name" value="Intergrase catalytic core"/>
    <property type="match status" value="1"/>
</dbReference>
<evidence type="ECO:0000256" key="1">
    <source>
        <dbReference type="ARBA" id="ARBA00008857"/>
    </source>
</evidence>
<dbReference type="InterPro" id="IPR011010">
    <property type="entry name" value="DNA_brk_join_enz"/>
</dbReference>
<dbReference type="InterPro" id="IPR053876">
    <property type="entry name" value="Phage_int_M"/>
</dbReference>
<dbReference type="Pfam" id="PF00589">
    <property type="entry name" value="Phage_integrase"/>
    <property type="match status" value="1"/>
</dbReference>